<dbReference type="AlphaFoldDB" id="A0A174HC43"/>
<dbReference type="RefSeq" id="WP_055266389.1">
    <property type="nucleotide sequence ID" value="NZ_CABIXQ010000014.1"/>
</dbReference>
<accession>A0A174HC43</accession>
<gene>
    <name evidence="4" type="ORF">ERS852471_02120</name>
</gene>
<dbReference type="PANTHER" id="PTHR30373">
    <property type="entry name" value="UPF0603 PROTEIN YGCG"/>
    <property type="match status" value="1"/>
</dbReference>
<dbReference type="PANTHER" id="PTHR30373:SF2">
    <property type="entry name" value="UPF0603 PROTEIN YGCG"/>
    <property type="match status" value="1"/>
</dbReference>
<evidence type="ECO:0000259" key="3">
    <source>
        <dbReference type="Pfam" id="PF04536"/>
    </source>
</evidence>
<dbReference type="Gene3D" id="3.10.310.50">
    <property type="match status" value="1"/>
</dbReference>
<protein>
    <submittedName>
        <fullName evidence="4">Beta-propeller domain-containing protein, methanol dehydrogenase</fullName>
    </submittedName>
</protein>
<evidence type="ECO:0000256" key="1">
    <source>
        <dbReference type="SAM" id="MobiDB-lite"/>
    </source>
</evidence>
<evidence type="ECO:0000313" key="5">
    <source>
        <dbReference type="Proteomes" id="UP000095594"/>
    </source>
</evidence>
<organism evidence="4 5">
    <name type="scientific">Clostridium disporicum</name>
    <dbReference type="NCBI Taxonomy" id="84024"/>
    <lineage>
        <taxon>Bacteria</taxon>
        <taxon>Bacillati</taxon>
        <taxon>Bacillota</taxon>
        <taxon>Clostridia</taxon>
        <taxon>Eubacteriales</taxon>
        <taxon>Clostridiaceae</taxon>
        <taxon>Clostridium</taxon>
    </lineage>
</organism>
<dbReference type="Pfam" id="PF04536">
    <property type="entry name" value="TPM_phosphatase"/>
    <property type="match status" value="1"/>
</dbReference>
<evidence type="ECO:0000256" key="2">
    <source>
        <dbReference type="SAM" id="Phobius"/>
    </source>
</evidence>
<keyword evidence="2" id="KW-1133">Transmembrane helix</keyword>
<keyword evidence="2" id="KW-0472">Membrane</keyword>
<dbReference type="OrthoDB" id="9806054at2"/>
<feature type="domain" description="TPM" evidence="3">
    <location>
        <begin position="32"/>
        <end position="149"/>
    </location>
</feature>
<proteinExistence type="predicted"/>
<feature type="region of interest" description="Disordered" evidence="1">
    <location>
        <begin position="234"/>
        <end position="274"/>
    </location>
</feature>
<dbReference type="EMBL" id="CYZX01000014">
    <property type="protein sequence ID" value="CUO71851.1"/>
    <property type="molecule type" value="Genomic_DNA"/>
</dbReference>
<dbReference type="InterPro" id="IPR007621">
    <property type="entry name" value="TPM_dom"/>
</dbReference>
<sequence>MKKIISRVLVIAFMMILCISLSSNISADLKRVVDNATLFSDEEINSLESSINKISHKYNMDIVIVTTNDNQGKSSKEYADDFFDYEGYGLGDKNSGILMLINMDDREAYISTSGNGERYFTDSRVDSILDDVYSYLSDGNYSKGAEIFLKDTSYYLEKGIPSNQYTVDENGDIVLSTEAKIKRVFIALLIALVISSVICGIVVMQYKKPAALPEENYLDRNSINFTRRSDRFITTNTTRRKIPKNNGNSGGSGGRTTTHTSSSGNSHGGGGRKF</sequence>
<reference evidence="4 5" key="1">
    <citation type="submission" date="2015-09" db="EMBL/GenBank/DDBJ databases">
        <authorList>
            <consortium name="Pathogen Informatics"/>
        </authorList>
    </citation>
    <scope>NUCLEOTIDE SEQUENCE [LARGE SCALE GENOMIC DNA]</scope>
    <source>
        <strain evidence="4 5">2789STDY5834856</strain>
    </source>
</reference>
<keyword evidence="2" id="KW-0812">Transmembrane</keyword>
<name>A0A174HC43_9CLOT</name>
<evidence type="ECO:0000313" key="4">
    <source>
        <dbReference type="EMBL" id="CUO71851.1"/>
    </source>
</evidence>
<dbReference type="Proteomes" id="UP000095594">
    <property type="component" value="Unassembled WGS sequence"/>
</dbReference>
<feature type="transmembrane region" description="Helical" evidence="2">
    <location>
        <begin position="184"/>
        <end position="204"/>
    </location>
</feature>
<feature type="compositionally biased region" description="Low complexity" evidence="1">
    <location>
        <begin position="255"/>
        <end position="265"/>
    </location>
</feature>